<feature type="domain" description="HTH gntR-type" evidence="4">
    <location>
        <begin position="14"/>
        <end position="81"/>
    </location>
</feature>
<evidence type="ECO:0000256" key="2">
    <source>
        <dbReference type="ARBA" id="ARBA00023125"/>
    </source>
</evidence>
<dbReference type="Pfam" id="PF00392">
    <property type="entry name" value="GntR"/>
    <property type="match status" value="1"/>
</dbReference>
<comment type="caution">
    <text evidence="5">The sequence shown here is derived from an EMBL/GenBank/DDBJ whole genome shotgun (WGS) entry which is preliminary data.</text>
</comment>
<dbReference type="PROSITE" id="PS50949">
    <property type="entry name" value="HTH_GNTR"/>
    <property type="match status" value="1"/>
</dbReference>
<dbReference type="SUPFAM" id="SSF46785">
    <property type="entry name" value="Winged helix' DNA-binding domain"/>
    <property type="match status" value="1"/>
</dbReference>
<dbReference type="InterPro" id="IPR011711">
    <property type="entry name" value="GntR_C"/>
</dbReference>
<dbReference type="SMART" id="SM00345">
    <property type="entry name" value="HTH_GNTR"/>
    <property type="match status" value="1"/>
</dbReference>
<sequence>MTQDQTLTSMSPDVSKAQRAYQWLKQKIAEQEFTPGYRLVLSTIAQRLDMSVVPVREAIRRLEAEGLVTFRRNVGAQVAMVDESRYRHSMETLGILEGAATALAAPNLTTEDLTRARELNDRLAASLEDFDPHAFTQTNHDFHQVLFSRCPNERLMDLVGAEWERLGHLRDSTFSFVPGRARESVEEHARMLELIESGASTVEIERAARGHRQNTLASYLKSKQSDAADTDFSTNS</sequence>
<dbReference type="Proteomes" id="UP000462152">
    <property type="component" value="Unassembled WGS sequence"/>
</dbReference>
<dbReference type="PANTHER" id="PTHR43537">
    <property type="entry name" value="TRANSCRIPTIONAL REGULATOR, GNTR FAMILY"/>
    <property type="match status" value="1"/>
</dbReference>
<dbReference type="RefSeq" id="WP_129316601.1">
    <property type="nucleotide sequence ID" value="NZ_NOIQ01000042.1"/>
</dbReference>
<evidence type="ECO:0000256" key="1">
    <source>
        <dbReference type="ARBA" id="ARBA00023015"/>
    </source>
</evidence>
<keyword evidence="1" id="KW-0805">Transcription regulation</keyword>
<keyword evidence="2" id="KW-0238">DNA-binding</keyword>
<dbReference type="EMBL" id="WOGT01000008">
    <property type="protein sequence ID" value="MUN55735.1"/>
    <property type="molecule type" value="Genomic_DNA"/>
</dbReference>
<dbReference type="OrthoDB" id="4084810at2"/>
<dbReference type="InterPro" id="IPR036390">
    <property type="entry name" value="WH_DNA-bd_sf"/>
</dbReference>
<evidence type="ECO:0000256" key="3">
    <source>
        <dbReference type="ARBA" id="ARBA00023163"/>
    </source>
</evidence>
<dbReference type="InterPro" id="IPR000524">
    <property type="entry name" value="Tscrpt_reg_HTH_GntR"/>
</dbReference>
<protein>
    <submittedName>
        <fullName evidence="5">FCD domain-containing protein</fullName>
    </submittedName>
</protein>
<evidence type="ECO:0000313" key="6">
    <source>
        <dbReference type="Proteomes" id="UP000462152"/>
    </source>
</evidence>
<dbReference type="Pfam" id="PF07729">
    <property type="entry name" value="FCD"/>
    <property type="match status" value="1"/>
</dbReference>
<dbReference type="AlphaFoldDB" id="A0A7K1LKT4"/>
<name>A0A7K1LKT4_9MICC</name>
<accession>A0A7K1LKT4</accession>
<keyword evidence="6" id="KW-1185">Reference proteome</keyword>
<proteinExistence type="predicted"/>
<keyword evidence="3" id="KW-0804">Transcription</keyword>
<dbReference type="CDD" id="cd07377">
    <property type="entry name" value="WHTH_GntR"/>
    <property type="match status" value="1"/>
</dbReference>
<dbReference type="SMART" id="SM00895">
    <property type="entry name" value="FCD"/>
    <property type="match status" value="1"/>
</dbReference>
<dbReference type="InterPro" id="IPR008920">
    <property type="entry name" value="TF_FadR/GntR_C"/>
</dbReference>
<evidence type="ECO:0000313" key="5">
    <source>
        <dbReference type="EMBL" id="MUN55735.1"/>
    </source>
</evidence>
<dbReference type="PANTHER" id="PTHR43537:SF24">
    <property type="entry name" value="GLUCONATE OPERON TRANSCRIPTIONAL REPRESSOR"/>
    <property type="match status" value="1"/>
</dbReference>
<dbReference type="Gene3D" id="1.10.10.10">
    <property type="entry name" value="Winged helix-like DNA-binding domain superfamily/Winged helix DNA-binding domain"/>
    <property type="match status" value="1"/>
</dbReference>
<gene>
    <name evidence="5" type="ORF">GMA10_11020</name>
</gene>
<organism evidence="5 6">
    <name type="scientific">Rothia koreensis</name>
    <dbReference type="NCBI Taxonomy" id="592378"/>
    <lineage>
        <taxon>Bacteria</taxon>
        <taxon>Bacillati</taxon>
        <taxon>Actinomycetota</taxon>
        <taxon>Actinomycetes</taxon>
        <taxon>Micrococcales</taxon>
        <taxon>Micrococcaceae</taxon>
        <taxon>Rothia</taxon>
    </lineage>
</organism>
<dbReference type="Gene3D" id="1.20.120.530">
    <property type="entry name" value="GntR ligand-binding domain-like"/>
    <property type="match status" value="1"/>
</dbReference>
<reference evidence="5 6" key="1">
    <citation type="submission" date="2019-12" db="EMBL/GenBank/DDBJ databases">
        <authorList>
            <person name="Li J."/>
            <person name="Shi Y."/>
            <person name="Xu G."/>
            <person name="Xiao D."/>
            <person name="Ran X."/>
        </authorList>
    </citation>
    <scope>NUCLEOTIDE SEQUENCE [LARGE SCALE GENOMIC DNA]</scope>
    <source>
        <strain evidence="5 6">JCM 15915</strain>
    </source>
</reference>
<evidence type="ECO:0000259" key="4">
    <source>
        <dbReference type="PROSITE" id="PS50949"/>
    </source>
</evidence>
<dbReference type="GO" id="GO:0003677">
    <property type="term" value="F:DNA binding"/>
    <property type="evidence" value="ECO:0007669"/>
    <property type="project" value="UniProtKB-KW"/>
</dbReference>
<dbReference type="InterPro" id="IPR036388">
    <property type="entry name" value="WH-like_DNA-bd_sf"/>
</dbReference>
<dbReference type="SUPFAM" id="SSF48008">
    <property type="entry name" value="GntR ligand-binding domain-like"/>
    <property type="match status" value="1"/>
</dbReference>
<dbReference type="GO" id="GO:0003700">
    <property type="term" value="F:DNA-binding transcription factor activity"/>
    <property type="evidence" value="ECO:0007669"/>
    <property type="project" value="InterPro"/>
</dbReference>